<dbReference type="AlphaFoldDB" id="A0A6A2YKU0"/>
<dbReference type="Proteomes" id="UP000436088">
    <property type="component" value="Unassembled WGS sequence"/>
</dbReference>
<keyword evidence="2" id="KW-1185">Reference proteome</keyword>
<sequence>MEASQQLSIESFSYSWLVNLKPSSDGLDVSLRASLDACDEASSFIEMDPRMPPSNRFFRHSQDFMFDFPISQAPLTIESYEASDSVSAMAAIATSSQVPAVPPSPCIGEYGEESPTVVELKASMREFRRRRNGYTLLKHLFGSASRTPPMSGGTLVIPKAPSTRRFCIAKNQSATEWRRIHFNSTWER</sequence>
<keyword evidence="1" id="KW-0418">Kinase</keyword>
<evidence type="ECO:0000313" key="1">
    <source>
        <dbReference type="EMBL" id="KAE8678274.1"/>
    </source>
</evidence>
<keyword evidence="1" id="KW-0808">Transferase</keyword>
<dbReference type="GO" id="GO:0016301">
    <property type="term" value="F:kinase activity"/>
    <property type="evidence" value="ECO:0007669"/>
    <property type="project" value="UniProtKB-KW"/>
</dbReference>
<dbReference type="PANTHER" id="PTHR34576:SF2">
    <property type="entry name" value="MEMBRANE-ASSOCIATED KINASE REGULATOR 6-RELATED"/>
    <property type="match status" value="1"/>
</dbReference>
<proteinExistence type="predicted"/>
<gene>
    <name evidence="1" type="ORF">F3Y22_tig00111427pilonHSYRG00255</name>
</gene>
<name>A0A6A2YKU0_HIBSY</name>
<evidence type="ECO:0000313" key="2">
    <source>
        <dbReference type="Proteomes" id="UP000436088"/>
    </source>
</evidence>
<comment type="caution">
    <text evidence="1">The sequence shown here is derived from an EMBL/GenBank/DDBJ whole genome shotgun (WGS) entry which is preliminary data.</text>
</comment>
<dbReference type="EMBL" id="VEPZ02001337">
    <property type="protein sequence ID" value="KAE8678274.1"/>
    <property type="molecule type" value="Genomic_DNA"/>
</dbReference>
<dbReference type="PANTHER" id="PTHR34576">
    <property type="entry name" value="MEMBRANE-ASSOCIATED KINASE REGULATOR 6-RELATED"/>
    <property type="match status" value="1"/>
</dbReference>
<organism evidence="1 2">
    <name type="scientific">Hibiscus syriacus</name>
    <name type="common">Rose of Sharon</name>
    <dbReference type="NCBI Taxonomy" id="106335"/>
    <lineage>
        <taxon>Eukaryota</taxon>
        <taxon>Viridiplantae</taxon>
        <taxon>Streptophyta</taxon>
        <taxon>Embryophyta</taxon>
        <taxon>Tracheophyta</taxon>
        <taxon>Spermatophyta</taxon>
        <taxon>Magnoliopsida</taxon>
        <taxon>eudicotyledons</taxon>
        <taxon>Gunneridae</taxon>
        <taxon>Pentapetalae</taxon>
        <taxon>rosids</taxon>
        <taxon>malvids</taxon>
        <taxon>Malvales</taxon>
        <taxon>Malvaceae</taxon>
        <taxon>Malvoideae</taxon>
        <taxon>Hibiscus</taxon>
    </lineage>
</organism>
<dbReference type="InterPro" id="IPR044699">
    <property type="entry name" value="MAKR6"/>
</dbReference>
<dbReference type="GO" id="GO:0030246">
    <property type="term" value="F:carbohydrate binding"/>
    <property type="evidence" value="ECO:0007669"/>
    <property type="project" value="UniProtKB-KW"/>
</dbReference>
<accession>A0A6A2YKU0</accession>
<reference evidence="1" key="1">
    <citation type="submission" date="2019-09" db="EMBL/GenBank/DDBJ databases">
        <title>Draft genome information of white flower Hibiscus syriacus.</title>
        <authorList>
            <person name="Kim Y.-M."/>
        </authorList>
    </citation>
    <scope>NUCLEOTIDE SEQUENCE [LARGE SCALE GENOMIC DNA]</scope>
    <source>
        <strain evidence="1">YM2019G1</strain>
    </source>
</reference>
<protein>
    <submittedName>
        <fullName evidence="1">G-type lectin S-receptor serine/threonine-protein kinase</fullName>
    </submittedName>
</protein>